<dbReference type="Proteomes" id="UP000247612">
    <property type="component" value="Unassembled WGS sequence"/>
</dbReference>
<evidence type="ECO:0000256" key="1">
    <source>
        <dbReference type="SAM" id="SignalP"/>
    </source>
</evidence>
<keyword evidence="2" id="KW-0378">Hydrolase</keyword>
<dbReference type="PROSITE" id="PS51257">
    <property type="entry name" value="PROKAR_LIPOPROTEIN"/>
    <property type="match status" value="1"/>
</dbReference>
<dbReference type="AlphaFoldDB" id="A0A318KF36"/>
<feature type="chain" id="PRO_5016431533" evidence="1">
    <location>
        <begin position="23"/>
        <end position="255"/>
    </location>
</feature>
<dbReference type="Pfam" id="PF12385">
    <property type="entry name" value="Peptidase_C70"/>
    <property type="match status" value="1"/>
</dbReference>
<keyword evidence="1" id="KW-0732">Signal</keyword>
<keyword evidence="2" id="KW-0645">Protease</keyword>
<dbReference type="Gene3D" id="3.90.70.10">
    <property type="entry name" value="Cysteine proteinases"/>
    <property type="match status" value="1"/>
</dbReference>
<feature type="signal peptide" evidence="1">
    <location>
        <begin position="1"/>
        <end position="22"/>
    </location>
</feature>
<evidence type="ECO:0000313" key="3">
    <source>
        <dbReference type="Proteomes" id="UP000247612"/>
    </source>
</evidence>
<comment type="caution">
    <text evidence="2">The sequence shown here is derived from an EMBL/GenBank/DDBJ whole genome shotgun (WGS) entry which is preliminary data.</text>
</comment>
<name>A0A318KF36_9FIRM</name>
<reference evidence="2 3" key="1">
    <citation type="submission" date="2018-05" db="EMBL/GenBank/DDBJ databases">
        <title>Genomic Encyclopedia of Type Strains, Phase IV (KMG-IV): sequencing the most valuable type-strain genomes for metagenomic binning, comparative biology and taxonomic classification.</title>
        <authorList>
            <person name="Goeker M."/>
        </authorList>
    </citation>
    <scope>NUCLEOTIDE SEQUENCE [LARGE SCALE GENOMIC DNA]</scope>
    <source>
        <strain evidence="2 3">JC118</strain>
    </source>
</reference>
<sequence length="255" mass="28849">MKKLIAILCCLMTLTACVKANAEPQSNFTDEMKLAYGQDISLEDGADAVERLGDHKASPYFTQLDFYNMESTDTLTILPHFKTIQQSSEWSCGVASAMMVLAYYDKLGDHDEYSLAQLRSNGLTPEATTLRQAMEIFEGVGGFELATTFDYGDELAEAFTLSTIQDYLKVGIPVMVAWNDWGGHWQVIIGYDTMGTDTEQDDVLIMADPYDTTDHNQDGYVIYPAERFYYNFTMYDFFPEEELNDMLFIAARPIE</sequence>
<evidence type="ECO:0000313" key="2">
    <source>
        <dbReference type="EMBL" id="PXX75205.1"/>
    </source>
</evidence>
<proteinExistence type="predicted"/>
<dbReference type="STRING" id="1034346.GCA_000313565_01898"/>
<dbReference type="RefSeq" id="WP_022938203.1">
    <property type="nucleotide sequence ID" value="NZ_CABKRQ010000005.1"/>
</dbReference>
<dbReference type="OrthoDB" id="27442at2"/>
<protein>
    <submittedName>
        <fullName evidence="2">Papain like cysteine protease AvrRpt2</fullName>
    </submittedName>
</protein>
<dbReference type="EMBL" id="QJKH01000019">
    <property type="protein sequence ID" value="PXX75205.1"/>
    <property type="molecule type" value="Genomic_DNA"/>
</dbReference>
<keyword evidence="3" id="KW-1185">Reference proteome</keyword>
<organism evidence="2 3">
    <name type="scientific">Dielma fastidiosa</name>
    <dbReference type="NCBI Taxonomy" id="1034346"/>
    <lineage>
        <taxon>Bacteria</taxon>
        <taxon>Bacillati</taxon>
        <taxon>Bacillota</taxon>
        <taxon>Erysipelotrichia</taxon>
        <taxon>Erysipelotrichales</taxon>
        <taxon>Erysipelotrichaceae</taxon>
        <taxon>Dielma</taxon>
    </lineage>
</organism>
<dbReference type="GO" id="GO:0006508">
    <property type="term" value="P:proteolysis"/>
    <property type="evidence" value="ECO:0007669"/>
    <property type="project" value="UniProtKB-KW"/>
</dbReference>
<gene>
    <name evidence="2" type="ORF">DES51_11921</name>
</gene>
<accession>A0A318KF36</accession>
<dbReference type="GO" id="GO:0008233">
    <property type="term" value="F:peptidase activity"/>
    <property type="evidence" value="ECO:0007669"/>
    <property type="project" value="UniProtKB-KW"/>
</dbReference>
<dbReference type="InterPro" id="IPR022118">
    <property type="entry name" value="Peptidase_C70_AvrRpt2"/>
</dbReference>